<dbReference type="InterPro" id="IPR011050">
    <property type="entry name" value="Pectin_lyase_fold/virulence"/>
</dbReference>
<proteinExistence type="inferred from homology"/>
<dbReference type="Pfam" id="PF01095">
    <property type="entry name" value="Pectinesterase"/>
    <property type="match status" value="1"/>
</dbReference>
<evidence type="ECO:0000313" key="8">
    <source>
        <dbReference type="Proteomes" id="UP000244904"/>
    </source>
</evidence>
<dbReference type="GO" id="GO:0042545">
    <property type="term" value="P:cell wall modification"/>
    <property type="evidence" value="ECO:0007669"/>
    <property type="project" value="UniProtKB-UniRule"/>
</dbReference>
<evidence type="ECO:0000259" key="6">
    <source>
        <dbReference type="Pfam" id="PF01095"/>
    </source>
</evidence>
<evidence type="ECO:0000256" key="2">
    <source>
        <dbReference type="ARBA" id="ARBA00022801"/>
    </source>
</evidence>
<dbReference type="AlphaFoldDB" id="A0A2R8B0X4"/>
<accession>A0A2R8B0X4</accession>
<dbReference type="OrthoDB" id="191551at2"/>
<comment type="catalytic activity">
    <reaction evidence="5">
        <text>[(1-&gt;4)-alpha-D-galacturonosyl methyl ester](n) + n H2O = [(1-&gt;4)-alpha-D-galacturonosyl](n) + n methanol + n H(+)</text>
        <dbReference type="Rhea" id="RHEA:22380"/>
        <dbReference type="Rhea" id="RHEA-COMP:14570"/>
        <dbReference type="Rhea" id="RHEA-COMP:14573"/>
        <dbReference type="ChEBI" id="CHEBI:15377"/>
        <dbReference type="ChEBI" id="CHEBI:15378"/>
        <dbReference type="ChEBI" id="CHEBI:17790"/>
        <dbReference type="ChEBI" id="CHEBI:140522"/>
        <dbReference type="ChEBI" id="CHEBI:140523"/>
        <dbReference type="EC" id="3.1.1.11"/>
    </reaction>
</comment>
<dbReference type="PROSITE" id="PS00503">
    <property type="entry name" value="PECTINESTERASE_2"/>
    <property type="match status" value="1"/>
</dbReference>
<dbReference type="InterPro" id="IPR033131">
    <property type="entry name" value="Pectinesterase_Asp_AS"/>
</dbReference>
<keyword evidence="2 5" id="KW-0378">Hydrolase</keyword>
<feature type="domain" description="Pectinesterase catalytic" evidence="6">
    <location>
        <begin position="227"/>
        <end position="348"/>
    </location>
</feature>
<dbReference type="PANTHER" id="PTHR31321">
    <property type="entry name" value="ACYL-COA THIOESTER HYDROLASE YBHC-RELATED"/>
    <property type="match status" value="1"/>
</dbReference>
<dbReference type="InterPro" id="IPR000070">
    <property type="entry name" value="Pectinesterase_cat"/>
</dbReference>
<evidence type="ECO:0000256" key="3">
    <source>
        <dbReference type="ARBA" id="ARBA00023085"/>
    </source>
</evidence>
<dbReference type="Gene3D" id="2.160.20.10">
    <property type="entry name" value="Single-stranded right-handed beta-helix, Pectin lyase-like"/>
    <property type="match status" value="1"/>
</dbReference>
<gene>
    <name evidence="7" type="primary">pemB</name>
    <name evidence="7" type="ORF">PRI8871_03703</name>
</gene>
<dbReference type="GO" id="GO:0009279">
    <property type="term" value="C:cell outer membrane"/>
    <property type="evidence" value="ECO:0007669"/>
    <property type="project" value="TreeGrafter"/>
</dbReference>
<sequence>MGSGRNCWALRHSGVRPLLTEAQAARFDRASVLSRVGPAGAERLDPWHPTRDMPCRDAQYDALVDSSRAGHANVFATVQQAVDHCLGMARKTESNDRMFIAVAPGLHEGLVYLPKLAFSRVRFTIFGLGEAPQDTVLHANIDAEMPGDEYANRFERQFGQSDAAVKEIFQRIAARTTLSTANASVLRIEADGTQIYNLTIHNRYNADRNAATPAGLEKNHAGQFAKGQHQAVAFLSAGADKVILGAVHLKSFQDTLYLQAPDKFSTVRSYLFDCDIEGDVDFIFGQSTAYFETSTIRAIGARGAHCWLTAPSTNLRTSFGFVFDRCDLTHDSSDLARRGVFNLGRQWFEAVRASPYGIAPVRGYAVTLCSESRYDPPLGSIAPASLQSVGKCVFLNCRVGDHVNIAAPWDDWSGPGYGPDGQLLPGEWQPRYRPVQTGPKDMARFLSPWAGTEALGLSECPDDDIWLGEYNPTPMLNNT</sequence>
<dbReference type="SUPFAM" id="SSF51126">
    <property type="entry name" value="Pectin lyase-like"/>
    <property type="match status" value="1"/>
</dbReference>
<evidence type="ECO:0000256" key="5">
    <source>
        <dbReference type="RuleBase" id="RU000589"/>
    </source>
</evidence>
<dbReference type="PANTHER" id="PTHR31321:SF57">
    <property type="entry name" value="PECTINESTERASE 53-RELATED"/>
    <property type="match status" value="1"/>
</dbReference>
<comment type="pathway">
    <text evidence="5">Glycan metabolism; pectin degradation; 2-dehydro-3-deoxy-D-gluconate from pectin: step 1/5.</text>
</comment>
<keyword evidence="8" id="KW-1185">Reference proteome</keyword>
<dbReference type="GO" id="GO:0045490">
    <property type="term" value="P:pectin catabolic process"/>
    <property type="evidence" value="ECO:0007669"/>
    <property type="project" value="UniProtKB-UniRule"/>
</dbReference>
<dbReference type="EMBL" id="OMOJ01000016">
    <property type="protein sequence ID" value="SPF81877.1"/>
    <property type="molecule type" value="Genomic_DNA"/>
</dbReference>
<evidence type="ECO:0000313" key="7">
    <source>
        <dbReference type="EMBL" id="SPF81877.1"/>
    </source>
</evidence>
<keyword evidence="3 5" id="KW-0063">Aspartyl esterase</keyword>
<dbReference type="UniPathway" id="UPA00545">
    <property type="reaction ID" value="UER00823"/>
</dbReference>
<dbReference type="GO" id="GO:0030599">
    <property type="term" value="F:pectinesterase activity"/>
    <property type="evidence" value="ECO:0007669"/>
    <property type="project" value="UniProtKB-UniRule"/>
</dbReference>
<dbReference type="Proteomes" id="UP000244904">
    <property type="component" value="Unassembled WGS sequence"/>
</dbReference>
<protein>
    <recommendedName>
        <fullName evidence="5">Pectinesterase</fullName>
        <ecNumber evidence="5">3.1.1.11</ecNumber>
    </recommendedName>
</protein>
<name>A0A2R8B0X4_9RHOB</name>
<feature type="active site" evidence="4">
    <location>
        <position position="281"/>
    </location>
</feature>
<evidence type="ECO:0000256" key="4">
    <source>
        <dbReference type="PROSITE-ProRule" id="PRU10040"/>
    </source>
</evidence>
<dbReference type="EC" id="3.1.1.11" evidence="5"/>
<evidence type="ECO:0000256" key="1">
    <source>
        <dbReference type="ARBA" id="ARBA00008891"/>
    </source>
</evidence>
<organism evidence="7 8">
    <name type="scientific">Pseudoprimorskyibacter insulae</name>
    <dbReference type="NCBI Taxonomy" id="1695997"/>
    <lineage>
        <taxon>Bacteria</taxon>
        <taxon>Pseudomonadati</taxon>
        <taxon>Pseudomonadota</taxon>
        <taxon>Alphaproteobacteria</taxon>
        <taxon>Rhodobacterales</taxon>
        <taxon>Paracoccaceae</taxon>
        <taxon>Pseudoprimorskyibacter</taxon>
    </lineage>
</organism>
<comment type="similarity">
    <text evidence="1">Belongs to the pectinesterase family.</text>
</comment>
<dbReference type="InterPro" id="IPR012334">
    <property type="entry name" value="Pectin_lyas_fold"/>
</dbReference>
<reference evidence="8" key="1">
    <citation type="submission" date="2018-03" db="EMBL/GenBank/DDBJ databases">
        <authorList>
            <person name="Rodrigo-Torres L."/>
            <person name="Arahal R. D."/>
            <person name="Lucena T."/>
        </authorList>
    </citation>
    <scope>NUCLEOTIDE SEQUENCE [LARGE SCALE GENOMIC DNA]</scope>
    <source>
        <strain evidence="8">CECT 8871</strain>
    </source>
</reference>